<evidence type="ECO:0000313" key="8">
    <source>
        <dbReference type="Proteomes" id="UP001176940"/>
    </source>
</evidence>
<dbReference type="Gene3D" id="1.20.1260.10">
    <property type="match status" value="1"/>
</dbReference>
<dbReference type="InterPro" id="IPR014034">
    <property type="entry name" value="Ferritin_CS"/>
</dbReference>
<dbReference type="InterPro" id="IPR009057">
    <property type="entry name" value="Homeodomain-like_sf"/>
</dbReference>
<dbReference type="PROSITE" id="PS50905">
    <property type="entry name" value="FERRITIN_LIKE"/>
    <property type="match status" value="1"/>
</dbReference>
<evidence type="ECO:0000259" key="6">
    <source>
        <dbReference type="PROSITE" id="PS50905"/>
    </source>
</evidence>
<dbReference type="SUPFAM" id="SSF47240">
    <property type="entry name" value="Ferritin-like"/>
    <property type="match status" value="1"/>
</dbReference>
<feature type="domain" description="Ferritin-like diiron" evidence="6">
    <location>
        <begin position="119"/>
        <end position="268"/>
    </location>
</feature>
<keyword evidence="3 5" id="KW-0479">Metal-binding</keyword>
<protein>
    <recommendedName>
        <fullName evidence="5">Ferritin</fullName>
    </recommendedName>
</protein>
<name>A0ABN9KTJ3_9NEOB</name>
<dbReference type="Gene3D" id="1.10.10.10">
    <property type="entry name" value="Winged helix-like DNA-binding domain superfamily/Winged helix DNA-binding domain"/>
    <property type="match status" value="1"/>
</dbReference>
<dbReference type="EMBL" id="CAUEEQ010001173">
    <property type="protein sequence ID" value="CAJ0919102.1"/>
    <property type="molecule type" value="Genomic_DNA"/>
</dbReference>
<reference evidence="7" key="1">
    <citation type="submission" date="2023-07" db="EMBL/GenBank/DDBJ databases">
        <authorList>
            <person name="Stuckert A."/>
        </authorList>
    </citation>
    <scope>NUCLEOTIDE SEQUENCE</scope>
</reference>
<keyword evidence="8" id="KW-1185">Reference proteome</keyword>
<comment type="caution">
    <text evidence="7">The sequence shown here is derived from an EMBL/GenBank/DDBJ whole genome shotgun (WGS) entry which is preliminary data.</text>
</comment>
<dbReference type="InterPro" id="IPR036388">
    <property type="entry name" value="WH-like_DNA-bd_sf"/>
</dbReference>
<evidence type="ECO:0000256" key="1">
    <source>
        <dbReference type="ARBA" id="ARBA00007513"/>
    </source>
</evidence>
<evidence type="ECO:0000313" key="7">
    <source>
        <dbReference type="EMBL" id="CAJ0919102.1"/>
    </source>
</evidence>
<gene>
    <name evidence="7" type="ORF">RIMI_LOCUS935346</name>
</gene>
<proteinExistence type="inferred from homology"/>
<dbReference type="InterPro" id="IPR001519">
    <property type="entry name" value="Ferritin"/>
</dbReference>
<dbReference type="CDD" id="cd01056">
    <property type="entry name" value="Euk_Ferritin"/>
    <property type="match status" value="1"/>
</dbReference>
<dbReference type="PANTHER" id="PTHR11431:SF47">
    <property type="entry name" value="FERRITIN LIGHT CHAIN"/>
    <property type="match status" value="1"/>
</dbReference>
<accession>A0ABN9KTJ3</accession>
<dbReference type="PROSITE" id="PS00204">
    <property type="entry name" value="FERRITIN_2"/>
    <property type="match status" value="1"/>
</dbReference>
<evidence type="ECO:0000256" key="4">
    <source>
        <dbReference type="ARBA" id="ARBA00023004"/>
    </source>
</evidence>
<dbReference type="PANTHER" id="PTHR11431">
    <property type="entry name" value="FERRITIN"/>
    <property type="match status" value="1"/>
</dbReference>
<dbReference type="InterPro" id="IPR009078">
    <property type="entry name" value="Ferritin-like_SF"/>
</dbReference>
<dbReference type="InterPro" id="IPR057667">
    <property type="entry name" value="HTH_SB"/>
</dbReference>
<dbReference type="InterPro" id="IPR008331">
    <property type="entry name" value="Ferritin_DPS_dom"/>
</dbReference>
<comment type="function">
    <text evidence="5">Stores iron in a soluble, non-toxic, readily available form. Important for iron homeostasis. Iron is taken up in the ferrous form and deposited as ferric hydroxides after oxidation.</text>
</comment>
<organism evidence="7 8">
    <name type="scientific">Ranitomeya imitator</name>
    <name type="common">mimic poison frog</name>
    <dbReference type="NCBI Taxonomy" id="111125"/>
    <lineage>
        <taxon>Eukaryota</taxon>
        <taxon>Metazoa</taxon>
        <taxon>Chordata</taxon>
        <taxon>Craniata</taxon>
        <taxon>Vertebrata</taxon>
        <taxon>Euteleostomi</taxon>
        <taxon>Amphibia</taxon>
        <taxon>Batrachia</taxon>
        <taxon>Anura</taxon>
        <taxon>Neobatrachia</taxon>
        <taxon>Hyloidea</taxon>
        <taxon>Dendrobatidae</taxon>
        <taxon>Dendrobatinae</taxon>
        <taxon>Ranitomeya</taxon>
    </lineage>
</organism>
<dbReference type="Pfam" id="PF25787">
    <property type="entry name" value="HTH_SB"/>
    <property type="match status" value="1"/>
</dbReference>
<dbReference type="InterPro" id="IPR012347">
    <property type="entry name" value="Ferritin-like"/>
</dbReference>
<dbReference type="Proteomes" id="UP001176940">
    <property type="component" value="Unassembled WGS sequence"/>
</dbReference>
<dbReference type="InterPro" id="IPR009040">
    <property type="entry name" value="Ferritin-like_diiron"/>
</dbReference>
<evidence type="ECO:0000256" key="2">
    <source>
        <dbReference type="ARBA" id="ARBA00022434"/>
    </source>
</evidence>
<comment type="similarity">
    <text evidence="1 5">Belongs to the ferritin family.</text>
</comment>
<evidence type="ECO:0000256" key="3">
    <source>
        <dbReference type="ARBA" id="ARBA00022723"/>
    </source>
</evidence>
<sequence>MVKTKELSKDTRNKIVALHQAGKTESAIANQLGVKKSTVGAIIRKWKTYKTTDNLPRSGAPRKIPPRGVRMITRTEFLVLASTVLERNRNPPHLQNFILFPVKEATTTTIIIMSSQIRQNYHQDSEAGVNRTINLVLQASYTYQSIGFFFDRDDVALAKFSKFFREQSEGKREQAEKLLKFQNKRGGRIVLQDIKKPEADDWGNGTNAMDYALKLEKGVNQALLDLHKIATNHADPHMCDFLEDEYLEKEVELMKKLGDHITNLKRVKAAEAGMGEYLFDKLTLDD</sequence>
<dbReference type="Pfam" id="PF00210">
    <property type="entry name" value="Ferritin"/>
    <property type="match status" value="1"/>
</dbReference>
<keyword evidence="2 5" id="KW-0409">Iron storage</keyword>
<keyword evidence="4 5" id="KW-0408">Iron</keyword>
<evidence type="ECO:0000256" key="5">
    <source>
        <dbReference type="RuleBase" id="RU361145"/>
    </source>
</evidence>
<dbReference type="SUPFAM" id="SSF46689">
    <property type="entry name" value="Homeodomain-like"/>
    <property type="match status" value="1"/>
</dbReference>